<proteinExistence type="predicted"/>
<feature type="domain" description="DUF4143" evidence="2">
    <location>
        <begin position="282"/>
        <end position="450"/>
    </location>
</feature>
<accession>A0A1M4Z3A6</accession>
<dbReference type="Pfam" id="PF13173">
    <property type="entry name" value="AAA_14"/>
    <property type="match status" value="1"/>
</dbReference>
<dbReference type="InterPro" id="IPR025420">
    <property type="entry name" value="DUF4143"/>
</dbReference>
<protein>
    <submittedName>
        <fullName evidence="3">Uncharacterized protein</fullName>
    </submittedName>
</protein>
<dbReference type="Gene3D" id="3.40.50.300">
    <property type="entry name" value="P-loop containing nucleotide triphosphate hydrolases"/>
    <property type="match status" value="1"/>
</dbReference>
<evidence type="ECO:0000313" key="3">
    <source>
        <dbReference type="EMBL" id="SHF12076.1"/>
    </source>
</evidence>
<evidence type="ECO:0000259" key="1">
    <source>
        <dbReference type="Pfam" id="PF13173"/>
    </source>
</evidence>
<organism evidence="3 4">
    <name type="scientific">Bacteroides faecichinchillae</name>
    <dbReference type="NCBI Taxonomy" id="871325"/>
    <lineage>
        <taxon>Bacteria</taxon>
        <taxon>Pseudomonadati</taxon>
        <taxon>Bacteroidota</taxon>
        <taxon>Bacteroidia</taxon>
        <taxon>Bacteroidales</taxon>
        <taxon>Bacteroidaceae</taxon>
        <taxon>Bacteroides</taxon>
    </lineage>
</organism>
<gene>
    <name evidence="3" type="ORF">SAMN05444349_111131</name>
</gene>
<keyword evidence="4" id="KW-1185">Reference proteome</keyword>
<sequence length="497" mass="57403">MVENGILLYVNSVENGKYGIINLVENGISGLKHLVENMKSLIFASKSKTMAEDIIRFKRKMYDTMLKWKQERNGDTALLIQGARRVGKSTIAEEFARNEYKSYILIDFSKVSKEVSDLFNDISDLNYLFIRLQFIFQVELHERESVIIFDEVQLQPLARQAIKHLVKDHRYDYIETGSLISVRSKSKNIIIPSEETKVDMFPMDYEEFRWALGDTATIPLLRSAFEKKISLGDATHRKLMRDFRLYMLVGGMPQAVAAYIKTNNFTAVDLAKRDIIALYEEDFGKIDDSGRAKAMYDAIPAQLSRNTSRYQVGNAIPEEKVDRVINIVKDMEDSMTTNIAFHSDDPNVGLALTKNPEYFKMYTSDTGLFVTLAFKDSDITENIIYEKLLSDKLSTNLGYVYENMIAQMLRATGKNLFYHTIPYADGKKYYEIDFIITEKHKISPVEVKSSGYKSHKSLDEFCTKFSDRIMNKYVIYTKDYKRENGVDYIPVYMTMFL</sequence>
<dbReference type="InterPro" id="IPR041682">
    <property type="entry name" value="AAA_14"/>
</dbReference>
<dbReference type="AlphaFoldDB" id="A0A1M4Z3A6"/>
<reference evidence="3 4" key="1">
    <citation type="submission" date="2016-11" db="EMBL/GenBank/DDBJ databases">
        <authorList>
            <person name="Jaros S."/>
            <person name="Januszkiewicz K."/>
            <person name="Wedrychowicz H."/>
        </authorList>
    </citation>
    <scope>NUCLEOTIDE SEQUENCE [LARGE SCALE GENOMIC DNA]</scope>
    <source>
        <strain evidence="3 4">DSM 26883</strain>
    </source>
</reference>
<evidence type="ECO:0000259" key="2">
    <source>
        <dbReference type="Pfam" id="PF13635"/>
    </source>
</evidence>
<name>A0A1M4Z3A6_9BACE</name>
<feature type="domain" description="AAA" evidence="1">
    <location>
        <begin position="76"/>
        <end position="208"/>
    </location>
</feature>
<dbReference type="SUPFAM" id="SSF52540">
    <property type="entry name" value="P-loop containing nucleoside triphosphate hydrolases"/>
    <property type="match status" value="1"/>
</dbReference>
<dbReference type="Proteomes" id="UP000184436">
    <property type="component" value="Unassembled WGS sequence"/>
</dbReference>
<dbReference type="PANTHER" id="PTHR33295">
    <property type="entry name" value="ATPASE"/>
    <property type="match status" value="1"/>
</dbReference>
<dbReference type="InterPro" id="IPR027417">
    <property type="entry name" value="P-loop_NTPase"/>
</dbReference>
<dbReference type="EMBL" id="FQVD01000011">
    <property type="protein sequence ID" value="SHF12076.1"/>
    <property type="molecule type" value="Genomic_DNA"/>
</dbReference>
<evidence type="ECO:0000313" key="4">
    <source>
        <dbReference type="Proteomes" id="UP000184436"/>
    </source>
</evidence>
<dbReference type="PANTHER" id="PTHR33295:SF7">
    <property type="entry name" value="ATPASE"/>
    <property type="match status" value="1"/>
</dbReference>
<dbReference type="Pfam" id="PF13635">
    <property type="entry name" value="DUF4143"/>
    <property type="match status" value="1"/>
</dbReference>